<dbReference type="AlphaFoldDB" id="A0A699ZU94"/>
<evidence type="ECO:0000313" key="1">
    <source>
        <dbReference type="EMBL" id="GFH26263.1"/>
    </source>
</evidence>
<dbReference type="EMBL" id="BLLF01003075">
    <property type="protein sequence ID" value="GFH26263.1"/>
    <property type="molecule type" value="Genomic_DNA"/>
</dbReference>
<gene>
    <name evidence="1" type="ORF">HaLaN_24385</name>
</gene>
<protein>
    <submittedName>
        <fullName evidence="1">Uncharacterized protein</fullName>
    </submittedName>
</protein>
<evidence type="ECO:0000313" key="2">
    <source>
        <dbReference type="Proteomes" id="UP000485058"/>
    </source>
</evidence>
<organism evidence="1 2">
    <name type="scientific">Haematococcus lacustris</name>
    <name type="common">Green alga</name>
    <name type="synonym">Haematococcus pluvialis</name>
    <dbReference type="NCBI Taxonomy" id="44745"/>
    <lineage>
        <taxon>Eukaryota</taxon>
        <taxon>Viridiplantae</taxon>
        <taxon>Chlorophyta</taxon>
        <taxon>core chlorophytes</taxon>
        <taxon>Chlorophyceae</taxon>
        <taxon>CS clade</taxon>
        <taxon>Chlamydomonadales</taxon>
        <taxon>Haematococcaceae</taxon>
        <taxon>Haematococcus</taxon>
    </lineage>
</organism>
<name>A0A699ZU94_HAELA</name>
<proteinExistence type="predicted"/>
<comment type="caution">
    <text evidence="1">The sequence shown here is derived from an EMBL/GenBank/DDBJ whole genome shotgun (WGS) entry which is preliminary data.</text>
</comment>
<reference evidence="1 2" key="1">
    <citation type="submission" date="2020-02" db="EMBL/GenBank/DDBJ databases">
        <title>Draft genome sequence of Haematococcus lacustris strain NIES-144.</title>
        <authorList>
            <person name="Morimoto D."/>
            <person name="Nakagawa S."/>
            <person name="Yoshida T."/>
            <person name="Sawayama S."/>
        </authorList>
    </citation>
    <scope>NUCLEOTIDE SEQUENCE [LARGE SCALE GENOMIC DNA]</scope>
    <source>
        <strain evidence="1 2">NIES-144</strain>
    </source>
</reference>
<sequence length="149" mass="16754">MGAVPHWLDTSTGGCAEQGWYRVGQYHGMKAPEPVPWVFSHIHSWHMGRRNYDQKAGPRKLVGRFNWALSEAIFKKLQGRSAYSSHRPVTRVLALSPDLDLGYTRTWTELAHILYGLVQDAGVPQPALPHSLDPWQGGRRSTSVARNIV</sequence>
<keyword evidence="2" id="KW-1185">Reference proteome</keyword>
<dbReference type="Proteomes" id="UP000485058">
    <property type="component" value="Unassembled WGS sequence"/>
</dbReference>
<accession>A0A699ZU94</accession>